<dbReference type="EMBL" id="LAZR01024751">
    <property type="protein sequence ID" value="KKL74123.1"/>
    <property type="molecule type" value="Genomic_DNA"/>
</dbReference>
<name>A0A0F9EJ50_9ZZZZ</name>
<comment type="caution">
    <text evidence="1">The sequence shown here is derived from an EMBL/GenBank/DDBJ whole genome shotgun (WGS) entry which is preliminary data.</text>
</comment>
<accession>A0A0F9EJ50</accession>
<dbReference type="Pfam" id="PF13759">
    <property type="entry name" value="2OG-FeII_Oxy_5"/>
    <property type="match status" value="1"/>
</dbReference>
<evidence type="ECO:0000313" key="1">
    <source>
        <dbReference type="EMBL" id="KKL74123.1"/>
    </source>
</evidence>
<evidence type="ECO:0008006" key="2">
    <source>
        <dbReference type="Google" id="ProtNLM"/>
    </source>
</evidence>
<dbReference type="InterPro" id="IPR012668">
    <property type="entry name" value="CHP02466"/>
</dbReference>
<protein>
    <recommendedName>
        <fullName evidence="2">Prolyl 4-hydroxylase alpha subunit Fe(2+) 2OG dioxygenase domain-containing protein</fullName>
    </recommendedName>
</protein>
<reference evidence="1" key="1">
    <citation type="journal article" date="2015" name="Nature">
        <title>Complex archaea that bridge the gap between prokaryotes and eukaryotes.</title>
        <authorList>
            <person name="Spang A."/>
            <person name="Saw J.H."/>
            <person name="Jorgensen S.L."/>
            <person name="Zaremba-Niedzwiedzka K."/>
            <person name="Martijn J."/>
            <person name="Lind A.E."/>
            <person name="van Eijk R."/>
            <person name="Schleper C."/>
            <person name="Guy L."/>
            <person name="Ettema T.J."/>
        </authorList>
    </citation>
    <scope>NUCLEOTIDE SEQUENCE</scope>
</reference>
<organism evidence="1">
    <name type="scientific">marine sediment metagenome</name>
    <dbReference type="NCBI Taxonomy" id="412755"/>
    <lineage>
        <taxon>unclassified sequences</taxon>
        <taxon>metagenomes</taxon>
        <taxon>ecological metagenomes</taxon>
    </lineage>
</organism>
<proteinExistence type="predicted"/>
<dbReference type="NCBIfam" id="TIGR02466">
    <property type="entry name" value="TIGR02466 family protein"/>
    <property type="match status" value="1"/>
</dbReference>
<dbReference type="AlphaFoldDB" id="A0A0F9EJ50"/>
<dbReference type="Gene3D" id="2.60.120.620">
    <property type="entry name" value="q2cbj1_9rhob like domain"/>
    <property type="match status" value="1"/>
</dbReference>
<gene>
    <name evidence="1" type="ORF">LCGC14_2068020</name>
</gene>
<sequence>MQETLPQHKIDVSKLSNITIFPTQILSYTWKDSEELNKKLREAILEKEKEGEGRQQSNVGGYHSEWDMLTWDYPCIEELINRIHQMSGYMAKINGLKDDDTVDLSITGWANVMRSGNYHCPHNHPNNFWSGCYYVNDGGPEENIQYNGYFEFLDPRGGSDMHTSESLVSPRYQIIPKAGTMVMFPAYVQHYVHPYVGPRERISISFNVRIV</sequence>